<name>K2FXL8_9BACT</name>
<sequence>MSQPLFDQDLFLDLSKDEQSFIIQSLLEAEYNQLVLIRLLLLMMQEN</sequence>
<dbReference type="AlphaFoldDB" id="K2FXL8"/>
<protein>
    <submittedName>
        <fullName evidence="1">Uncharacterized protein</fullName>
    </submittedName>
</protein>
<organism evidence="1">
    <name type="scientific">uncultured bacterium</name>
    <name type="common">gcode 4</name>
    <dbReference type="NCBI Taxonomy" id="1234023"/>
    <lineage>
        <taxon>Bacteria</taxon>
        <taxon>environmental samples</taxon>
    </lineage>
</organism>
<evidence type="ECO:0000313" key="1">
    <source>
        <dbReference type="EMBL" id="EKE26617.1"/>
    </source>
</evidence>
<reference evidence="1" key="1">
    <citation type="journal article" date="2012" name="Science">
        <title>Fermentation, hydrogen, and sulfur metabolism in multiple uncultivated bacterial phyla.</title>
        <authorList>
            <person name="Wrighton K.C."/>
            <person name="Thomas B.C."/>
            <person name="Sharon I."/>
            <person name="Miller C.S."/>
            <person name="Castelle C.J."/>
            <person name="VerBerkmoes N.C."/>
            <person name="Wilkins M.J."/>
            <person name="Hettich R.L."/>
            <person name="Lipton M.S."/>
            <person name="Williams K.H."/>
            <person name="Long P.E."/>
            <person name="Banfield J.F."/>
        </authorList>
    </citation>
    <scope>NUCLEOTIDE SEQUENCE [LARGE SCALE GENOMIC DNA]</scope>
</reference>
<proteinExistence type="predicted"/>
<gene>
    <name evidence="1" type="ORF">ACD_4C00224G0001</name>
</gene>
<accession>K2FXL8</accession>
<comment type="caution">
    <text evidence="1">The sequence shown here is derived from an EMBL/GenBank/DDBJ whole genome shotgun (WGS) entry which is preliminary data.</text>
</comment>
<dbReference type="EMBL" id="AMFJ01000740">
    <property type="protein sequence ID" value="EKE26617.1"/>
    <property type="molecule type" value="Genomic_DNA"/>
</dbReference>